<dbReference type="EMBL" id="CM000613">
    <property type="protein sequence ID" value="EEC47662.1"/>
    <property type="molecule type" value="Genomic_DNA"/>
</dbReference>
<evidence type="ECO:0000259" key="4">
    <source>
        <dbReference type="Pfam" id="PF00931"/>
    </source>
</evidence>
<proteinExistence type="predicted"/>
<name>B7G1C5_PHATC</name>
<feature type="compositionally biased region" description="Low complexity" evidence="3">
    <location>
        <begin position="83"/>
        <end position="102"/>
    </location>
</feature>
<dbReference type="Proteomes" id="UP000000759">
    <property type="component" value="Chromosome 10"/>
</dbReference>
<dbReference type="HOGENOM" id="CLU_246209_0_0_1"/>
<dbReference type="Gene3D" id="3.40.50.300">
    <property type="entry name" value="P-loop containing nucleotide triphosphate hydrolases"/>
    <property type="match status" value="1"/>
</dbReference>
<feature type="region of interest" description="Disordered" evidence="3">
    <location>
        <begin position="304"/>
        <end position="435"/>
    </location>
</feature>
<dbReference type="InterPro" id="IPR027417">
    <property type="entry name" value="P-loop_NTPase"/>
</dbReference>
<dbReference type="KEGG" id="pti:PHATRDRAFT_54586"/>
<dbReference type="InParanoid" id="B7G1C5"/>
<feature type="compositionally biased region" description="Basic residues" evidence="3">
    <location>
        <begin position="351"/>
        <end position="366"/>
    </location>
</feature>
<dbReference type="OMA" id="HIKCATI"/>
<keyword evidence="2" id="KW-0802">TPR repeat</keyword>
<evidence type="ECO:0000313" key="5">
    <source>
        <dbReference type="EMBL" id="EEC47662.1"/>
    </source>
</evidence>
<dbReference type="GeneID" id="7201565"/>
<keyword evidence="6" id="KW-1185">Reference proteome</keyword>
<reference evidence="6" key="2">
    <citation type="submission" date="2008-08" db="EMBL/GenBank/DDBJ databases">
        <authorList>
            <consortium name="Diatom Consortium"/>
            <person name="Grigoriev I."/>
            <person name="Grimwood J."/>
            <person name="Kuo A."/>
            <person name="Otillar R.P."/>
            <person name="Salamov A."/>
            <person name="Detter J.C."/>
            <person name="Lindquist E."/>
            <person name="Shapiro H."/>
            <person name="Lucas S."/>
            <person name="Glavina del Rio T."/>
            <person name="Pitluck S."/>
            <person name="Rokhsar D."/>
            <person name="Bowler C."/>
        </authorList>
    </citation>
    <scope>GENOME REANNOTATION</scope>
    <source>
        <strain evidence="6">CCAP 1055/1</strain>
    </source>
</reference>
<dbReference type="InterPro" id="IPR002182">
    <property type="entry name" value="NB-ARC"/>
</dbReference>
<dbReference type="PaxDb" id="2850-Phatr54586"/>
<accession>B7G1C5</accession>
<dbReference type="GO" id="GO:0043531">
    <property type="term" value="F:ADP binding"/>
    <property type="evidence" value="ECO:0007669"/>
    <property type="project" value="InterPro"/>
</dbReference>
<dbReference type="OrthoDB" id="37484at2759"/>
<dbReference type="eggNOG" id="ENOG502RW97">
    <property type="taxonomic scope" value="Eukaryota"/>
</dbReference>
<feature type="compositionally biased region" description="Low complexity" evidence="3">
    <location>
        <begin position="319"/>
        <end position="341"/>
    </location>
</feature>
<feature type="compositionally biased region" description="Basic and acidic residues" evidence="3">
    <location>
        <begin position="902"/>
        <end position="915"/>
    </location>
</feature>
<dbReference type="SUPFAM" id="SSF48452">
    <property type="entry name" value="TPR-like"/>
    <property type="match status" value="1"/>
</dbReference>
<dbReference type="InterPro" id="IPR042197">
    <property type="entry name" value="Apaf_helical"/>
</dbReference>
<feature type="compositionally biased region" description="Polar residues" evidence="3">
    <location>
        <begin position="889"/>
        <end position="901"/>
    </location>
</feature>
<dbReference type="PANTHER" id="PTHR45641">
    <property type="entry name" value="TETRATRICOPEPTIDE REPEAT PROTEIN (AFU_ORTHOLOGUE AFUA_6G03870)"/>
    <property type="match status" value="1"/>
</dbReference>
<protein>
    <recommendedName>
        <fullName evidence="4">NB-ARC domain-containing protein</fullName>
    </recommendedName>
</protein>
<evidence type="ECO:0000256" key="1">
    <source>
        <dbReference type="ARBA" id="ARBA00022737"/>
    </source>
</evidence>
<dbReference type="Gene3D" id="1.10.8.430">
    <property type="entry name" value="Helical domain of apoptotic protease-activating factors"/>
    <property type="match status" value="1"/>
</dbReference>
<sequence length="1525" mass="168839">MKGRPTLGSFRKRLSGRRTKDKEDEGGSVPRRPSTPPRSPNSRRSFSQDRPKSRSPVNSPNRPHNSRRSHSLNPSVEDAATNGGSEESVVSGSPSSTSSSRGGRSRDSRPNILQRMRERSRSRSRSRKRDVNTSSPKEMLVAVTSCRSDGYYNQKAPGSTSKLPRKAPTNLKLFHELAVGVKDAYAAVGATPRKLTEEEEARFKDEEKIGRTVLWDFVGNLDFLLALVDEVAVDTITRGALKDDSTFKGLRDVIKKGNRVLEEMLVRRERKYTLFFRLVQPHDRDQIDRMRSWNQKVEKAVGAVTGGRESLGESENDSDTNSISSNSSASVSSRAGVFSRGRQLLPTAGRVRSRRATPTPRLRKHRSQGDITEDDAGAAEDGFSTVSMAPDSAQSPKSSSSGGDGGGGMLPPAMRSGGQGNSHHPMASVEQVRPKDELVDVIRGLRVDKIRNQEGSSDKDLAELKPNWRPKAEIPPSVPKLPTEYVHRHRLMKQVVSCLLDENEPPKNEDGSLQNTIITCVTSRHGDKAGNGKSTLAIAVIQTVEVRERFPNGIAWLKLGRGPLSERDIRRLYEDLYRQLVVKQADIEGSVSEADTVNFHESFASTGSARTEPSETRIDRTVDRADSVRRFEGGDLEGIKEDLGRMLVRQKVLVCLDDVWRVEDAKWFIFETPSYSAPPRNSPYKILITTRTPSLLGAGAVQEVFVRILSEHEAVKLLLSTAGRRPYGGRNSTVFNQSKLIVKGCGNSPLGIILVGSMLREYNRNWNLTSPVWTGIFNQCSLNLEEAAQLRSFRNAFNRVVDTALFTIEDSFFRIALRRCFVYFAMGFRANDWMLSGIGIPQSIILKFFRVVIAAGPRNNDSVEPEVVLAKLENLKLIQRARHSVTLQITKPGTDSPSVSSHGKENGEASEKSESDWDDFDEIVKPPVQHCYTMHDSLKAVAELMAQRALPSFTPAEDQFTYFSDLIRHETDIGSGENRAWSAPLRFLFQHLSPQTSTSKSSSLTNEHVHELVVIALLGGGDGKALSKSSVSSVMKANQISMQLMEGGTKFEEYTMSFIIEHLMLSRSLSSTSELITDSEFVRRRVFALGIMEATGRQVADILDLRGFAGKGGAKRTANTLPSPTKDVQSPNIDRTVSEDKSESNLNFDVEEVLCAASRIIIDEVYKATNTMGSSDSLGMATCLATVGETLLKCRQPRDAMLRLEEAVSIYRGLLGPYHVYTAHALHSTAKALGKLGETRVALLKFAEAARIYEACNATLHYDSITNAQSLAALLVDIGDIRKAESMFEEVISMKRAVYGEFSVPVAKTINSYAILLAKHARMKDALRNYELAKSTYQKAPPALIVDPEFDVKCKYDVTLINLNIASIYSKKGDLQRALTCYEDGVTGLEQYEASMDEIRESDCVIDVTAKHSSHKHLVAALGRIGSLKLKLGDNEGALEAYLSLIEQVDEDSPIASYTEQAKAHIKCATIFRQRNGEKNRDESISHLKEALRMYKALYGNEHKDTTAISTSLKQWLAEDKQPPN</sequence>
<feature type="region of interest" description="Disordered" evidence="3">
    <location>
        <begin position="1"/>
        <end position="139"/>
    </location>
</feature>
<evidence type="ECO:0000256" key="3">
    <source>
        <dbReference type="SAM" id="MobiDB-lite"/>
    </source>
</evidence>
<dbReference type="Pfam" id="PF00931">
    <property type="entry name" value="NB-ARC"/>
    <property type="match status" value="1"/>
</dbReference>
<dbReference type="Pfam" id="PF13181">
    <property type="entry name" value="TPR_8"/>
    <property type="match status" value="1"/>
</dbReference>
<dbReference type="Gene3D" id="1.25.40.10">
    <property type="entry name" value="Tetratricopeptide repeat domain"/>
    <property type="match status" value="2"/>
</dbReference>
<dbReference type="InterPro" id="IPR019734">
    <property type="entry name" value="TPR_rpt"/>
</dbReference>
<feature type="region of interest" description="Disordered" evidence="3">
    <location>
        <begin position="889"/>
        <end position="918"/>
    </location>
</feature>
<feature type="region of interest" description="Disordered" evidence="3">
    <location>
        <begin position="1113"/>
        <end position="1141"/>
    </location>
</feature>
<organism evidence="5 6">
    <name type="scientific">Phaeodactylum tricornutum (strain CCAP 1055/1)</name>
    <dbReference type="NCBI Taxonomy" id="556484"/>
    <lineage>
        <taxon>Eukaryota</taxon>
        <taxon>Sar</taxon>
        <taxon>Stramenopiles</taxon>
        <taxon>Ochrophyta</taxon>
        <taxon>Bacillariophyta</taxon>
        <taxon>Bacillariophyceae</taxon>
        <taxon>Bacillariophycidae</taxon>
        <taxon>Naviculales</taxon>
        <taxon>Phaeodactylaceae</taxon>
        <taxon>Phaeodactylum</taxon>
    </lineage>
</organism>
<evidence type="ECO:0000256" key="2">
    <source>
        <dbReference type="ARBA" id="ARBA00022803"/>
    </source>
</evidence>
<evidence type="ECO:0000313" key="6">
    <source>
        <dbReference type="Proteomes" id="UP000000759"/>
    </source>
</evidence>
<dbReference type="InterPro" id="IPR011990">
    <property type="entry name" value="TPR-like_helical_dom_sf"/>
</dbReference>
<feature type="domain" description="NB-ARC" evidence="4">
    <location>
        <begin position="528"/>
        <end position="724"/>
    </location>
</feature>
<reference evidence="5 6" key="1">
    <citation type="journal article" date="2008" name="Nature">
        <title>The Phaeodactylum genome reveals the evolutionary history of diatom genomes.</title>
        <authorList>
            <person name="Bowler C."/>
            <person name="Allen A.E."/>
            <person name="Badger J.H."/>
            <person name="Grimwood J."/>
            <person name="Jabbari K."/>
            <person name="Kuo A."/>
            <person name="Maheswari U."/>
            <person name="Martens C."/>
            <person name="Maumus F."/>
            <person name="Otillar R.P."/>
            <person name="Rayko E."/>
            <person name="Salamov A."/>
            <person name="Vandepoele K."/>
            <person name="Beszteri B."/>
            <person name="Gruber A."/>
            <person name="Heijde M."/>
            <person name="Katinka M."/>
            <person name="Mock T."/>
            <person name="Valentin K."/>
            <person name="Verret F."/>
            <person name="Berges J.A."/>
            <person name="Brownlee C."/>
            <person name="Cadoret J.P."/>
            <person name="Chiovitti A."/>
            <person name="Choi C.J."/>
            <person name="Coesel S."/>
            <person name="De Martino A."/>
            <person name="Detter J.C."/>
            <person name="Durkin C."/>
            <person name="Falciatore A."/>
            <person name="Fournet J."/>
            <person name="Haruta M."/>
            <person name="Huysman M.J."/>
            <person name="Jenkins B.D."/>
            <person name="Jiroutova K."/>
            <person name="Jorgensen R.E."/>
            <person name="Joubert Y."/>
            <person name="Kaplan A."/>
            <person name="Kroger N."/>
            <person name="Kroth P.G."/>
            <person name="La Roche J."/>
            <person name="Lindquist E."/>
            <person name="Lommer M."/>
            <person name="Martin-Jezequel V."/>
            <person name="Lopez P.J."/>
            <person name="Lucas S."/>
            <person name="Mangogna M."/>
            <person name="McGinnis K."/>
            <person name="Medlin L.K."/>
            <person name="Montsant A."/>
            <person name="Oudot-Le Secq M.P."/>
            <person name="Napoli C."/>
            <person name="Obornik M."/>
            <person name="Parker M.S."/>
            <person name="Petit J.L."/>
            <person name="Porcel B.M."/>
            <person name="Poulsen N."/>
            <person name="Robison M."/>
            <person name="Rychlewski L."/>
            <person name="Rynearson T.A."/>
            <person name="Schmutz J."/>
            <person name="Shapiro H."/>
            <person name="Siaut M."/>
            <person name="Stanley M."/>
            <person name="Sussman M.R."/>
            <person name="Taylor A.R."/>
            <person name="Vardi A."/>
            <person name="von Dassow P."/>
            <person name="Vyverman W."/>
            <person name="Willis A."/>
            <person name="Wyrwicz L.S."/>
            <person name="Rokhsar D.S."/>
            <person name="Weissenbach J."/>
            <person name="Armbrust E.V."/>
            <person name="Green B.R."/>
            <person name="Van de Peer Y."/>
            <person name="Grigoriev I.V."/>
        </authorList>
    </citation>
    <scope>NUCLEOTIDE SEQUENCE [LARGE SCALE GENOMIC DNA]</scope>
    <source>
        <strain evidence="5 6">CCAP 1055/1</strain>
    </source>
</reference>
<feature type="compositionally biased region" description="Polar residues" evidence="3">
    <location>
        <begin position="1117"/>
        <end position="1135"/>
    </location>
</feature>
<dbReference type="RefSeq" id="XP_002181010.1">
    <property type="nucleotide sequence ID" value="XM_002180974.1"/>
</dbReference>
<dbReference type="STRING" id="556484.B7G1C5"/>
<feature type="compositionally biased region" description="Basic and acidic residues" evidence="3">
    <location>
        <begin position="104"/>
        <end position="121"/>
    </location>
</feature>
<gene>
    <name evidence="5" type="ORF">PHATRDRAFT_54586</name>
</gene>
<keyword evidence="1" id="KW-0677">Repeat</keyword>
<feature type="compositionally biased region" description="Polar residues" evidence="3">
    <location>
        <begin position="384"/>
        <end position="397"/>
    </location>
</feature>
<dbReference type="PANTHER" id="PTHR45641:SF19">
    <property type="entry name" value="NEPHROCYSTIN-3"/>
    <property type="match status" value="1"/>
</dbReference>
<dbReference type="SUPFAM" id="SSF52540">
    <property type="entry name" value="P-loop containing nucleoside triphosphate hydrolases"/>
    <property type="match status" value="1"/>
</dbReference>